<keyword evidence="2" id="KW-1185">Reference proteome</keyword>
<sequence length="152" mass="16932">MADAQSDITEKYPVLSYRYKAVIGDKDTLFFSEVSGLKLSFESAEYKEATDQGIKIYQVPAQLSTPEITMKKGMFNGDTALFDWFNSTHSDKFSKQEVVISQLDNENKAIMVWTITNAFPTSFEGPTLDAKSNEVAFESVTLKGLTLTMAKA</sequence>
<gene>
    <name evidence="1" type="ORF">HNQ88_003087</name>
</gene>
<dbReference type="GO" id="GO:0005198">
    <property type="term" value="F:structural molecule activity"/>
    <property type="evidence" value="ECO:0007669"/>
    <property type="project" value="InterPro"/>
</dbReference>
<organism evidence="1 2">
    <name type="scientific">Aureibacter tunicatorum</name>
    <dbReference type="NCBI Taxonomy" id="866807"/>
    <lineage>
        <taxon>Bacteria</taxon>
        <taxon>Pseudomonadati</taxon>
        <taxon>Bacteroidota</taxon>
        <taxon>Cytophagia</taxon>
        <taxon>Cytophagales</taxon>
        <taxon>Persicobacteraceae</taxon>
        <taxon>Aureibacter</taxon>
    </lineage>
</organism>
<dbReference type="InterPro" id="IPR010667">
    <property type="entry name" value="Phage_T4_Gp19"/>
</dbReference>
<dbReference type="NCBIfam" id="TIGR02241">
    <property type="entry name" value="conserved hypothetical phage tail region protein"/>
    <property type="match status" value="1"/>
</dbReference>
<evidence type="ECO:0000313" key="2">
    <source>
        <dbReference type="Proteomes" id="UP001185092"/>
    </source>
</evidence>
<comment type="caution">
    <text evidence="1">The sequence shown here is derived from an EMBL/GenBank/DDBJ whole genome shotgun (WGS) entry which is preliminary data.</text>
</comment>
<dbReference type="AlphaFoldDB" id="A0AAE4BRB6"/>
<accession>A0AAE4BRB6</accession>
<reference evidence="1" key="1">
    <citation type="submission" date="2023-07" db="EMBL/GenBank/DDBJ databases">
        <title>Genomic Encyclopedia of Type Strains, Phase IV (KMG-IV): sequencing the most valuable type-strain genomes for metagenomic binning, comparative biology and taxonomic classification.</title>
        <authorList>
            <person name="Goeker M."/>
        </authorList>
    </citation>
    <scope>NUCLEOTIDE SEQUENCE</scope>
    <source>
        <strain evidence="1">DSM 26174</strain>
    </source>
</reference>
<dbReference type="RefSeq" id="WP_309939862.1">
    <property type="nucleotide sequence ID" value="NZ_AP025305.1"/>
</dbReference>
<protein>
    <submittedName>
        <fullName evidence="1">Phage tail-like protein</fullName>
    </submittedName>
</protein>
<dbReference type="EMBL" id="JAVDQD010000003">
    <property type="protein sequence ID" value="MDR6240039.1"/>
    <property type="molecule type" value="Genomic_DNA"/>
</dbReference>
<proteinExistence type="predicted"/>
<dbReference type="InterPro" id="IPR011747">
    <property type="entry name" value="CHP02241"/>
</dbReference>
<dbReference type="Pfam" id="PF06841">
    <property type="entry name" value="Phage_T4_gp19"/>
    <property type="match status" value="1"/>
</dbReference>
<name>A0AAE4BRB6_9BACT</name>
<dbReference type="PANTHER" id="PTHR38009:SF1">
    <property type="entry name" value="CONSERVED HYPOTHETICAL PHAGE TAIL PROTEIN"/>
    <property type="match status" value="1"/>
</dbReference>
<evidence type="ECO:0000313" key="1">
    <source>
        <dbReference type="EMBL" id="MDR6240039.1"/>
    </source>
</evidence>
<dbReference type="PANTHER" id="PTHR38009">
    <property type="entry name" value="CONSERVED HYPOTHETICAL PHAGE TAIL PROTEIN"/>
    <property type="match status" value="1"/>
</dbReference>
<dbReference type="Proteomes" id="UP001185092">
    <property type="component" value="Unassembled WGS sequence"/>
</dbReference>